<evidence type="ECO:0000256" key="17">
    <source>
        <dbReference type="ARBA" id="ARBA00050625"/>
    </source>
</evidence>
<dbReference type="SUPFAM" id="SSF103473">
    <property type="entry name" value="MFS general substrate transporter"/>
    <property type="match status" value="1"/>
</dbReference>
<protein>
    <recommendedName>
        <fullName evidence="22">Sialin</fullName>
    </recommendedName>
    <alternativeName>
        <fullName evidence="25">H(+)/nitrate cotransporter</fullName>
    </alternativeName>
    <alternativeName>
        <fullName evidence="23">H(+)/sialic acid cotransporter</fullName>
    </alternativeName>
    <alternativeName>
        <fullName evidence="24">Vesicular excitatory amino acid transporter</fullName>
    </alternativeName>
</protein>
<evidence type="ECO:0000256" key="6">
    <source>
        <dbReference type="ARBA" id="ARBA00022475"/>
    </source>
</evidence>
<evidence type="ECO:0000256" key="15">
    <source>
        <dbReference type="ARBA" id="ARBA00050101"/>
    </source>
</evidence>
<accession>A0A8S4PUL4</accession>
<comment type="subcellular location">
    <subcellularLocation>
        <location evidence="2">Basolateral cell membrane</location>
        <topology evidence="2">Multi-pass membrane protein</topology>
    </subcellularLocation>
    <subcellularLocation>
        <location evidence="3">Cytoplasmic vesicle</location>
        <location evidence="3">Secretory vesicle membrane</location>
        <topology evidence="3">Multi-pass membrane protein</topology>
    </subcellularLocation>
    <subcellularLocation>
        <location evidence="1">Cytoplasmic vesicle</location>
        <location evidence="1">Secretory vesicle</location>
        <location evidence="1">Synaptic vesicle membrane</location>
    </subcellularLocation>
    <subcellularLocation>
        <location evidence="4">Lysosome membrane</location>
    </subcellularLocation>
</comment>
<name>A0A8S4PUL4_OWEFU</name>
<comment type="catalytic activity">
    <reaction evidence="15">
        <text>2 nitrate(out) + H(+)(out) = 2 nitrate(in) + H(+)(in)</text>
        <dbReference type="Rhea" id="RHEA:71539"/>
        <dbReference type="ChEBI" id="CHEBI:15378"/>
        <dbReference type="ChEBI" id="CHEBI:17632"/>
    </reaction>
    <physiologicalReaction direction="left-to-right" evidence="15">
        <dbReference type="Rhea" id="RHEA:71540"/>
    </physiologicalReaction>
</comment>
<evidence type="ECO:0000256" key="2">
    <source>
        <dbReference type="ARBA" id="ARBA00004554"/>
    </source>
</evidence>
<evidence type="ECO:0000256" key="1">
    <source>
        <dbReference type="ARBA" id="ARBA00004432"/>
    </source>
</evidence>
<comment type="function">
    <text evidence="21">Receptor for CM101, a polysaccharide produced by group B Streptococcus with antipathoangiogenic properties.</text>
</comment>
<dbReference type="GO" id="GO:0005765">
    <property type="term" value="C:lysosomal membrane"/>
    <property type="evidence" value="ECO:0007669"/>
    <property type="project" value="UniProtKB-SubCell"/>
</dbReference>
<evidence type="ECO:0000256" key="5">
    <source>
        <dbReference type="ARBA" id="ARBA00022448"/>
    </source>
</evidence>
<evidence type="ECO:0000256" key="13">
    <source>
        <dbReference type="ARBA" id="ARBA00023228"/>
    </source>
</evidence>
<feature type="transmembrane region" description="Helical" evidence="26">
    <location>
        <begin position="310"/>
        <end position="334"/>
    </location>
</feature>
<evidence type="ECO:0000256" key="25">
    <source>
        <dbReference type="ARBA" id="ARBA00081925"/>
    </source>
</evidence>
<dbReference type="FunFam" id="1.20.1250.20:FF:000067">
    <property type="entry name" value="sialin isoform X2"/>
    <property type="match status" value="1"/>
</dbReference>
<dbReference type="GO" id="GO:0015293">
    <property type="term" value="F:symporter activity"/>
    <property type="evidence" value="ECO:0007669"/>
    <property type="project" value="UniProtKB-KW"/>
</dbReference>
<dbReference type="Gene3D" id="1.20.1250.20">
    <property type="entry name" value="MFS general substrate transporter like domains"/>
    <property type="match status" value="2"/>
</dbReference>
<evidence type="ECO:0000256" key="24">
    <source>
        <dbReference type="ARBA" id="ARBA00081195"/>
    </source>
</evidence>
<feature type="transmembrane region" description="Helical" evidence="26">
    <location>
        <begin position="216"/>
        <end position="236"/>
    </location>
</feature>
<keyword evidence="11 26" id="KW-0472">Membrane</keyword>
<dbReference type="GO" id="GO:0016323">
    <property type="term" value="C:basolateral plasma membrane"/>
    <property type="evidence" value="ECO:0007669"/>
    <property type="project" value="UniProtKB-SubCell"/>
</dbReference>
<comment type="catalytic activity">
    <reaction evidence="18">
        <text>N-acetyl-L-aspartyl-L-glutamate(out) = N-acetyl-L-aspartyl-L-glutamate(in)</text>
        <dbReference type="Rhea" id="RHEA:72599"/>
        <dbReference type="ChEBI" id="CHEBI:76931"/>
    </reaction>
    <physiologicalReaction direction="left-to-right" evidence="18">
        <dbReference type="Rhea" id="RHEA:72600"/>
    </physiologicalReaction>
</comment>
<evidence type="ECO:0000256" key="7">
    <source>
        <dbReference type="ARBA" id="ARBA00022692"/>
    </source>
</evidence>
<evidence type="ECO:0000256" key="8">
    <source>
        <dbReference type="ARBA" id="ARBA00022847"/>
    </source>
</evidence>
<evidence type="ECO:0000256" key="23">
    <source>
        <dbReference type="ARBA" id="ARBA00080244"/>
    </source>
</evidence>
<keyword evidence="12" id="KW-0325">Glycoprotein</keyword>
<feature type="transmembrane region" description="Helical" evidence="26">
    <location>
        <begin position="186"/>
        <end position="204"/>
    </location>
</feature>
<evidence type="ECO:0000313" key="28">
    <source>
        <dbReference type="EMBL" id="CAH1796872.1"/>
    </source>
</evidence>
<feature type="domain" description="Major facilitator superfamily (MFS) profile" evidence="27">
    <location>
        <begin position="43"/>
        <end position="470"/>
    </location>
</feature>
<dbReference type="InterPro" id="IPR020846">
    <property type="entry name" value="MFS_dom"/>
</dbReference>
<dbReference type="OrthoDB" id="2985014at2759"/>
<dbReference type="InterPro" id="IPR036259">
    <property type="entry name" value="MFS_trans_sf"/>
</dbReference>
<evidence type="ECO:0000256" key="9">
    <source>
        <dbReference type="ARBA" id="ARBA00022989"/>
    </source>
</evidence>
<evidence type="ECO:0000256" key="4">
    <source>
        <dbReference type="ARBA" id="ARBA00004656"/>
    </source>
</evidence>
<comment type="caution">
    <text evidence="28">The sequence shown here is derived from an EMBL/GenBank/DDBJ whole genome shotgun (WGS) entry which is preliminary data.</text>
</comment>
<keyword evidence="5" id="KW-0813">Transport</keyword>
<proteinExistence type="predicted"/>
<dbReference type="AlphaFoldDB" id="A0A8S4PUL4"/>
<evidence type="ECO:0000256" key="12">
    <source>
        <dbReference type="ARBA" id="ARBA00023180"/>
    </source>
</evidence>
<sequence length="495" mass="54138">MEEERRQVQMKEFTERSAITGEENRGFTSAIGCCIQNIPKRHILALISFLGFANIYSMRFNMSIAIVAMTHNRTTWDKNGTAIHEGPAFDWDMATQGKILSAFFFGYIFTQLPGGYLACRFGGKWLLGGGVLSTAIFTLFTPLAALASVDVLILVRVLMGLCEGMTFPAMIAIWRNWAPELERSKLTTITMSGSYIGTVLALPISSVLAKTLGWQSVFYVSGTVAIVWFVLWAFIVSDSPAEHPSITTEELEYIHQNIGFSGKQAKQQTIPWLAIFTSGPVWAIVVAHFVENWGYYTLLTEMPTFMKDALLFNLQEAGFLAAVPYLVLAFVVISAGQLADYLRRNHLSTTIVRKIFTGAAFILQAVFLVTAAYIMTPGPAVACMTLAVAIGGFSYSGFNVNPLDVAPQFASILLGISNTVATIPGIISPSLTGHIVSHGTADEWRIVFYIASGIYIVGAIVFGIFASGERQHWADMPMGYKPSSDAMGDPLTEED</sequence>
<dbReference type="InterPro" id="IPR011701">
    <property type="entry name" value="MFS"/>
</dbReference>
<keyword evidence="6" id="KW-1003">Cell membrane</keyword>
<dbReference type="CDD" id="cd17318">
    <property type="entry name" value="MFS_SLC17"/>
    <property type="match status" value="1"/>
</dbReference>
<comment type="catalytic activity">
    <reaction evidence="17">
        <text>N-acetylneuraminate(in) + H(+)(in) = N-acetylneuraminate(out) + H(+)(out)</text>
        <dbReference type="Rhea" id="RHEA:28987"/>
        <dbReference type="ChEBI" id="CHEBI:15378"/>
        <dbReference type="ChEBI" id="CHEBI:35418"/>
    </reaction>
    <physiologicalReaction direction="right-to-left" evidence="17">
        <dbReference type="Rhea" id="RHEA:28989"/>
    </physiologicalReaction>
</comment>
<keyword evidence="29" id="KW-1185">Reference proteome</keyword>
<dbReference type="InterPro" id="IPR050382">
    <property type="entry name" value="MFS_Na/Anion_cotransporter"/>
</dbReference>
<keyword evidence="10" id="KW-0770">Synapse</keyword>
<keyword evidence="7 26" id="KW-0812">Transmembrane</keyword>
<dbReference type="FunFam" id="1.20.1250.20:FF:000003">
    <property type="entry name" value="Solute carrier family 17 member 3"/>
    <property type="match status" value="1"/>
</dbReference>
<evidence type="ECO:0000256" key="10">
    <source>
        <dbReference type="ARBA" id="ARBA00023018"/>
    </source>
</evidence>
<evidence type="ECO:0000256" key="26">
    <source>
        <dbReference type="SAM" id="Phobius"/>
    </source>
</evidence>
<keyword evidence="13" id="KW-0458">Lysosome</keyword>
<comment type="catalytic activity">
    <reaction evidence="20">
        <text>D-glucuronate(out) + H(+)(out) = D-glucuronate(in) + H(+)(in)</text>
        <dbReference type="Rhea" id="RHEA:72591"/>
        <dbReference type="ChEBI" id="CHEBI:15378"/>
        <dbReference type="ChEBI" id="CHEBI:58720"/>
    </reaction>
    <physiologicalReaction direction="left-to-right" evidence="20">
        <dbReference type="Rhea" id="RHEA:72592"/>
    </physiologicalReaction>
</comment>
<feature type="transmembrane region" description="Helical" evidence="26">
    <location>
        <begin position="270"/>
        <end position="290"/>
    </location>
</feature>
<evidence type="ECO:0000256" key="22">
    <source>
        <dbReference type="ARBA" id="ARBA00069713"/>
    </source>
</evidence>
<keyword evidence="8" id="KW-0769">Symport</keyword>
<keyword evidence="9 26" id="KW-1133">Transmembrane helix</keyword>
<reference evidence="28" key="1">
    <citation type="submission" date="2022-03" db="EMBL/GenBank/DDBJ databases">
        <authorList>
            <person name="Martin C."/>
        </authorList>
    </citation>
    <scope>NUCLEOTIDE SEQUENCE</scope>
</reference>
<dbReference type="PANTHER" id="PTHR11662">
    <property type="entry name" value="SOLUTE CARRIER FAMILY 17"/>
    <property type="match status" value="1"/>
</dbReference>
<dbReference type="PANTHER" id="PTHR11662:SF455">
    <property type="entry name" value="GH23975P"/>
    <property type="match status" value="1"/>
</dbReference>
<feature type="transmembrane region" description="Helical" evidence="26">
    <location>
        <begin position="379"/>
        <end position="398"/>
    </location>
</feature>
<evidence type="ECO:0000256" key="18">
    <source>
        <dbReference type="ARBA" id="ARBA00051403"/>
    </source>
</evidence>
<dbReference type="EMBL" id="CAIIXF020000010">
    <property type="protein sequence ID" value="CAH1796872.1"/>
    <property type="molecule type" value="Genomic_DNA"/>
</dbReference>
<evidence type="ECO:0000256" key="16">
    <source>
        <dbReference type="ARBA" id="ARBA00050554"/>
    </source>
</evidence>
<comment type="catalytic activity">
    <reaction evidence="16">
        <text>L-aspartate(out) = L-aspartate(in)</text>
        <dbReference type="Rhea" id="RHEA:66332"/>
        <dbReference type="ChEBI" id="CHEBI:29991"/>
    </reaction>
    <physiologicalReaction direction="left-to-right" evidence="16">
        <dbReference type="Rhea" id="RHEA:66333"/>
    </physiologicalReaction>
</comment>
<dbReference type="GO" id="GO:0030672">
    <property type="term" value="C:synaptic vesicle membrane"/>
    <property type="evidence" value="ECO:0007669"/>
    <property type="project" value="UniProtKB-SubCell"/>
</dbReference>
<dbReference type="PROSITE" id="PS50850">
    <property type="entry name" value="MFS"/>
    <property type="match status" value="1"/>
</dbReference>
<evidence type="ECO:0000256" key="14">
    <source>
        <dbReference type="ARBA" id="ARBA00023329"/>
    </source>
</evidence>
<feature type="transmembrane region" description="Helical" evidence="26">
    <location>
        <begin position="153"/>
        <end position="174"/>
    </location>
</feature>
<feature type="transmembrane region" description="Helical" evidence="26">
    <location>
        <begin position="125"/>
        <end position="147"/>
    </location>
</feature>
<comment type="catalytic activity">
    <reaction evidence="19">
        <text>L-glutamate(out) = L-glutamate(in)</text>
        <dbReference type="Rhea" id="RHEA:66336"/>
        <dbReference type="ChEBI" id="CHEBI:29985"/>
    </reaction>
    <physiologicalReaction direction="left-to-right" evidence="19">
        <dbReference type="Rhea" id="RHEA:66337"/>
    </physiologicalReaction>
</comment>
<dbReference type="Pfam" id="PF07690">
    <property type="entry name" value="MFS_1"/>
    <property type="match status" value="1"/>
</dbReference>
<evidence type="ECO:0000313" key="29">
    <source>
        <dbReference type="Proteomes" id="UP000749559"/>
    </source>
</evidence>
<feature type="transmembrane region" description="Helical" evidence="26">
    <location>
        <begin position="99"/>
        <end position="118"/>
    </location>
</feature>
<gene>
    <name evidence="28" type="ORF">OFUS_LOCUS21235</name>
</gene>
<feature type="transmembrane region" description="Helical" evidence="26">
    <location>
        <begin position="355"/>
        <end position="373"/>
    </location>
</feature>
<evidence type="ECO:0000259" key="27">
    <source>
        <dbReference type="PROSITE" id="PS50850"/>
    </source>
</evidence>
<evidence type="ECO:0000256" key="21">
    <source>
        <dbReference type="ARBA" id="ARBA00056891"/>
    </source>
</evidence>
<evidence type="ECO:0000256" key="19">
    <source>
        <dbReference type="ARBA" id="ARBA00051447"/>
    </source>
</evidence>
<evidence type="ECO:0000256" key="20">
    <source>
        <dbReference type="ARBA" id="ARBA00051612"/>
    </source>
</evidence>
<feature type="transmembrane region" description="Helical" evidence="26">
    <location>
        <begin position="405"/>
        <end position="426"/>
    </location>
</feature>
<evidence type="ECO:0000256" key="11">
    <source>
        <dbReference type="ARBA" id="ARBA00023136"/>
    </source>
</evidence>
<evidence type="ECO:0000256" key="3">
    <source>
        <dbReference type="ARBA" id="ARBA00004638"/>
    </source>
</evidence>
<feature type="transmembrane region" description="Helical" evidence="26">
    <location>
        <begin position="43"/>
        <end position="69"/>
    </location>
</feature>
<dbReference type="GO" id="GO:0006820">
    <property type="term" value="P:monoatomic anion transport"/>
    <property type="evidence" value="ECO:0007669"/>
    <property type="project" value="TreeGrafter"/>
</dbReference>
<keyword evidence="14" id="KW-0968">Cytoplasmic vesicle</keyword>
<organism evidence="28 29">
    <name type="scientific">Owenia fusiformis</name>
    <name type="common">Polychaete worm</name>
    <dbReference type="NCBI Taxonomy" id="6347"/>
    <lineage>
        <taxon>Eukaryota</taxon>
        <taxon>Metazoa</taxon>
        <taxon>Spiralia</taxon>
        <taxon>Lophotrochozoa</taxon>
        <taxon>Annelida</taxon>
        <taxon>Polychaeta</taxon>
        <taxon>Sedentaria</taxon>
        <taxon>Canalipalpata</taxon>
        <taxon>Sabellida</taxon>
        <taxon>Oweniida</taxon>
        <taxon>Oweniidae</taxon>
        <taxon>Owenia</taxon>
    </lineage>
</organism>
<feature type="transmembrane region" description="Helical" evidence="26">
    <location>
        <begin position="446"/>
        <end position="466"/>
    </location>
</feature>
<dbReference type="GO" id="GO:0046942">
    <property type="term" value="P:carboxylic acid transport"/>
    <property type="evidence" value="ECO:0007669"/>
    <property type="project" value="UniProtKB-ARBA"/>
</dbReference>
<dbReference type="Proteomes" id="UP000749559">
    <property type="component" value="Unassembled WGS sequence"/>
</dbReference>